<dbReference type="EMBL" id="JASPKZ010009821">
    <property type="protein sequence ID" value="KAJ9575764.1"/>
    <property type="molecule type" value="Genomic_DNA"/>
</dbReference>
<evidence type="ECO:0000313" key="2">
    <source>
        <dbReference type="Proteomes" id="UP001233999"/>
    </source>
</evidence>
<feature type="non-terminal residue" evidence="1">
    <location>
        <position position="57"/>
    </location>
</feature>
<proteinExistence type="predicted"/>
<feature type="non-terminal residue" evidence="1">
    <location>
        <position position="1"/>
    </location>
</feature>
<protein>
    <submittedName>
        <fullName evidence="1">Uncharacterized protein</fullName>
    </submittedName>
</protein>
<gene>
    <name evidence="1" type="ORF">L9F63_007410</name>
</gene>
<keyword evidence="2" id="KW-1185">Reference proteome</keyword>
<sequence>CPDQDLLHKRFLQYFDPSTETYISKELEDVRQKVRFLYVHGKENNQEVSEFLNEFDK</sequence>
<accession>A0AAD7Z808</accession>
<organism evidence="1 2">
    <name type="scientific">Diploptera punctata</name>
    <name type="common">Pacific beetle cockroach</name>
    <dbReference type="NCBI Taxonomy" id="6984"/>
    <lineage>
        <taxon>Eukaryota</taxon>
        <taxon>Metazoa</taxon>
        <taxon>Ecdysozoa</taxon>
        <taxon>Arthropoda</taxon>
        <taxon>Hexapoda</taxon>
        <taxon>Insecta</taxon>
        <taxon>Pterygota</taxon>
        <taxon>Neoptera</taxon>
        <taxon>Polyneoptera</taxon>
        <taxon>Dictyoptera</taxon>
        <taxon>Blattodea</taxon>
        <taxon>Blaberoidea</taxon>
        <taxon>Blaberidae</taxon>
        <taxon>Diplopterinae</taxon>
        <taxon>Diploptera</taxon>
    </lineage>
</organism>
<dbReference type="Proteomes" id="UP001233999">
    <property type="component" value="Unassembled WGS sequence"/>
</dbReference>
<comment type="caution">
    <text evidence="1">The sequence shown here is derived from an EMBL/GenBank/DDBJ whole genome shotgun (WGS) entry which is preliminary data.</text>
</comment>
<dbReference type="AlphaFoldDB" id="A0AAD7Z808"/>
<reference evidence="1" key="1">
    <citation type="journal article" date="2023" name="IScience">
        <title>Live-bearing cockroach genome reveals convergent evolutionary mechanisms linked to viviparity in insects and beyond.</title>
        <authorList>
            <person name="Fouks B."/>
            <person name="Harrison M.C."/>
            <person name="Mikhailova A.A."/>
            <person name="Marchal E."/>
            <person name="English S."/>
            <person name="Carruthers M."/>
            <person name="Jennings E.C."/>
            <person name="Chiamaka E.L."/>
            <person name="Frigard R.A."/>
            <person name="Pippel M."/>
            <person name="Attardo G.M."/>
            <person name="Benoit J.B."/>
            <person name="Bornberg-Bauer E."/>
            <person name="Tobe S.S."/>
        </authorList>
    </citation>
    <scope>NUCLEOTIDE SEQUENCE</scope>
    <source>
        <strain evidence="1">Stay&amp;Tobe</strain>
    </source>
</reference>
<reference evidence="1" key="2">
    <citation type="submission" date="2023-05" db="EMBL/GenBank/DDBJ databases">
        <authorList>
            <person name="Fouks B."/>
        </authorList>
    </citation>
    <scope>NUCLEOTIDE SEQUENCE</scope>
    <source>
        <strain evidence="1">Stay&amp;Tobe</strain>
        <tissue evidence="1">Testes</tissue>
    </source>
</reference>
<name>A0AAD7Z808_DIPPU</name>
<evidence type="ECO:0000313" key="1">
    <source>
        <dbReference type="EMBL" id="KAJ9575764.1"/>
    </source>
</evidence>